<dbReference type="InterPro" id="IPR022003">
    <property type="entry name" value="RST"/>
</dbReference>
<dbReference type="Gene3D" id="3.90.228.10">
    <property type="match status" value="1"/>
</dbReference>
<proteinExistence type="predicted"/>
<evidence type="ECO:0000259" key="6">
    <source>
        <dbReference type="PROSITE" id="PS50918"/>
    </source>
</evidence>
<feature type="domain" description="PARP catalytic" evidence="7">
    <location>
        <begin position="247"/>
        <end position="465"/>
    </location>
</feature>
<dbReference type="PANTHER" id="PTHR32263">
    <property type="entry name" value="INACTIVE POLY [ADP-RIBOSE] POLYMERASE SRO4-RELATED"/>
    <property type="match status" value="1"/>
</dbReference>
<evidence type="ECO:0000256" key="4">
    <source>
        <dbReference type="ARBA" id="ARBA00023242"/>
    </source>
</evidence>
<comment type="caution">
    <text evidence="9">The sequence shown here is derived from an EMBL/GenBank/DDBJ whole genome shotgun (WGS) entry which is preliminary data.</text>
</comment>
<dbReference type="GO" id="GO:0005634">
    <property type="term" value="C:nucleus"/>
    <property type="evidence" value="ECO:0007669"/>
    <property type="project" value="UniProtKB-SubCell"/>
</dbReference>
<protein>
    <recommendedName>
        <fullName evidence="11">Inactive poly [ADP-ribose] polymerase RCD1-like</fullName>
    </recommendedName>
</protein>
<feature type="region of interest" description="Disordered" evidence="5">
    <location>
        <begin position="461"/>
        <end position="484"/>
    </location>
</feature>
<evidence type="ECO:0000256" key="3">
    <source>
        <dbReference type="ARBA" id="ARBA00023016"/>
    </source>
</evidence>
<feature type="region of interest" description="Disordered" evidence="5">
    <location>
        <begin position="553"/>
        <end position="583"/>
    </location>
</feature>
<evidence type="ECO:0000313" key="9">
    <source>
        <dbReference type="EMBL" id="KAK7252511.1"/>
    </source>
</evidence>
<dbReference type="GO" id="GO:0003950">
    <property type="term" value="F:NAD+ poly-ADP-ribosyltransferase activity"/>
    <property type="evidence" value="ECO:0007669"/>
    <property type="project" value="InterPro"/>
</dbReference>
<reference evidence="9 10" key="1">
    <citation type="submission" date="2024-01" db="EMBL/GenBank/DDBJ databases">
        <title>The genomes of 5 underutilized Papilionoideae crops provide insights into root nodulation and disease resistanc.</title>
        <authorList>
            <person name="Yuan L."/>
        </authorList>
    </citation>
    <scope>NUCLEOTIDE SEQUENCE [LARGE SCALE GENOMIC DNA]</scope>
    <source>
        <strain evidence="9">ZHUSHIDOU_FW_LH</strain>
        <tissue evidence="9">Leaf</tissue>
    </source>
</reference>
<dbReference type="SUPFAM" id="SSF56399">
    <property type="entry name" value="ADP-ribosylation"/>
    <property type="match status" value="1"/>
</dbReference>
<evidence type="ECO:0000256" key="1">
    <source>
        <dbReference type="ARBA" id="ARBA00004123"/>
    </source>
</evidence>
<feature type="domain" description="RST" evidence="8">
    <location>
        <begin position="485"/>
        <end position="556"/>
    </location>
</feature>
<keyword evidence="10" id="KW-1185">Reference proteome</keyword>
<dbReference type="Proteomes" id="UP001372338">
    <property type="component" value="Unassembled WGS sequence"/>
</dbReference>
<name>A0AAN9EHQ2_CROPI</name>
<keyword evidence="3" id="KW-0346">Stress response</keyword>
<dbReference type="PROSITE" id="PS51059">
    <property type="entry name" value="PARP_CATALYTIC"/>
    <property type="match status" value="1"/>
</dbReference>
<feature type="compositionally biased region" description="Gly residues" evidence="5">
    <location>
        <begin position="573"/>
        <end position="583"/>
    </location>
</feature>
<feature type="compositionally biased region" description="Polar residues" evidence="5">
    <location>
        <begin position="461"/>
        <end position="476"/>
    </location>
</feature>
<feature type="compositionally biased region" description="Basic and acidic residues" evidence="5">
    <location>
        <begin position="559"/>
        <end position="570"/>
    </location>
</feature>
<gene>
    <name evidence="9" type="ORF">RIF29_36501</name>
</gene>
<dbReference type="Pfam" id="PF23467">
    <property type="entry name" value="WWE_5"/>
    <property type="match status" value="1"/>
</dbReference>
<dbReference type="InterPro" id="IPR044964">
    <property type="entry name" value="RCD1/SRO1-5"/>
</dbReference>
<keyword evidence="2" id="KW-0217">Developmental protein</keyword>
<comment type="subcellular location">
    <subcellularLocation>
        <location evidence="1">Nucleus</location>
    </subcellularLocation>
</comment>
<keyword evidence="4" id="KW-0539">Nucleus</keyword>
<evidence type="ECO:0000259" key="7">
    <source>
        <dbReference type="PROSITE" id="PS51059"/>
    </source>
</evidence>
<sequence length="583" mass="64617">MESKIVKGSDRVTFDLKRKRSNQCAAYLNGASRPLLGQWPSFTTPSSMVVKRMRLGRSKSKLTRSGTHIGQSLVSRYLNYKKSGRPERLMFYKNGEWLDFPADVVELVKKELAVKKEVVEVESNGYHLVLDFLHMCKLDMKTGLQQPIAWIDEAGSCFFPEVFAASVEEPYDFCKQEVGKSHDSCEIKLHLEIDLNGVDGSNLRECSGDSNALDEPVQIDAAQSCGLYDVQVEDSINKRDCGNVGVSIQLNQDMGLGACTESVYRKLDTDTIQKMFVTGLSSYGITDSDIIEIYRCSSMSMPARLELFRKQAEITKKFHGNANVQYGWLASSKGELSTMMEYGLGHCRLSACKCTYGIGVHLSAVACPYTSARVCDNDDNGVRHLVFCRVIMGNMELLRPGTDQFCPSSSAYDNGVDDLQSPTHYVVWNMNMNTHIYPEYVVSFKVSSDAEAHFCGSQSKNNASDVNTADQGSTVDTGKAARTPKVPTSPFLPFPLLLAVIRKKVPPKDMELIKTHYEQFVSKQISRDNFVQKLRMITGDTLLRAAILSLQSKKPSTGEPKDSNKKEDRCSLLGGGGDLLASG</sequence>
<accession>A0AAN9EHQ2</accession>
<organism evidence="9 10">
    <name type="scientific">Crotalaria pallida</name>
    <name type="common">Smooth rattlebox</name>
    <name type="synonym">Crotalaria striata</name>
    <dbReference type="NCBI Taxonomy" id="3830"/>
    <lineage>
        <taxon>Eukaryota</taxon>
        <taxon>Viridiplantae</taxon>
        <taxon>Streptophyta</taxon>
        <taxon>Embryophyta</taxon>
        <taxon>Tracheophyta</taxon>
        <taxon>Spermatophyta</taxon>
        <taxon>Magnoliopsida</taxon>
        <taxon>eudicotyledons</taxon>
        <taxon>Gunneridae</taxon>
        <taxon>Pentapetalae</taxon>
        <taxon>rosids</taxon>
        <taxon>fabids</taxon>
        <taxon>Fabales</taxon>
        <taxon>Fabaceae</taxon>
        <taxon>Papilionoideae</taxon>
        <taxon>50 kb inversion clade</taxon>
        <taxon>genistoids sensu lato</taxon>
        <taxon>core genistoids</taxon>
        <taxon>Crotalarieae</taxon>
        <taxon>Crotalaria</taxon>
    </lineage>
</organism>
<feature type="domain" description="WWE" evidence="6">
    <location>
        <begin position="75"/>
        <end position="150"/>
    </location>
</feature>
<dbReference type="PROSITE" id="PS51879">
    <property type="entry name" value="RST"/>
    <property type="match status" value="1"/>
</dbReference>
<evidence type="ECO:0000259" key="8">
    <source>
        <dbReference type="PROSITE" id="PS51879"/>
    </source>
</evidence>
<dbReference type="InterPro" id="IPR004170">
    <property type="entry name" value="WWE_dom"/>
</dbReference>
<evidence type="ECO:0000256" key="5">
    <source>
        <dbReference type="SAM" id="MobiDB-lite"/>
    </source>
</evidence>
<dbReference type="AlphaFoldDB" id="A0AAN9EHQ2"/>
<evidence type="ECO:0008006" key="11">
    <source>
        <dbReference type="Google" id="ProtNLM"/>
    </source>
</evidence>
<evidence type="ECO:0000313" key="10">
    <source>
        <dbReference type="Proteomes" id="UP001372338"/>
    </source>
</evidence>
<dbReference type="EMBL" id="JAYWIO010000007">
    <property type="protein sequence ID" value="KAK7252511.1"/>
    <property type="molecule type" value="Genomic_DNA"/>
</dbReference>
<dbReference type="PROSITE" id="PS50918">
    <property type="entry name" value="WWE"/>
    <property type="match status" value="1"/>
</dbReference>
<dbReference type="InterPro" id="IPR057823">
    <property type="entry name" value="WWE_RCD1"/>
</dbReference>
<dbReference type="Pfam" id="PF12174">
    <property type="entry name" value="RST"/>
    <property type="match status" value="1"/>
</dbReference>
<dbReference type="InterPro" id="IPR012317">
    <property type="entry name" value="Poly(ADP-ribose)pol_cat_dom"/>
</dbReference>
<evidence type="ECO:0000256" key="2">
    <source>
        <dbReference type="ARBA" id="ARBA00022473"/>
    </source>
</evidence>
<dbReference type="PANTHER" id="PTHR32263:SF5">
    <property type="entry name" value="INACTIVE POLY [ADP-RIBOSE] POLYMERASE SRO1-RELATED"/>
    <property type="match status" value="1"/>
</dbReference>